<evidence type="ECO:0000313" key="2">
    <source>
        <dbReference type="EMBL" id="EGD93612.1"/>
    </source>
</evidence>
<evidence type="ECO:0000256" key="1">
    <source>
        <dbReference type="SAM" id="Phobius"/>
    </source>
</evidence>
<sequence>MISRYIWLILFPVRAYPRRALVLPGRVSWNTGFVPLNIPCLSRFLDIHGYYRVFGYSFMLALLVFIYTMGGATGSYITSGEQGITPPWPDDSEYNRRFPGLSHSADQRTGKILESGANWAATFYSTPSICSSGPKGDIFPAGQVLSTNTMDNNA</sequence>
<keyword evidence="1" id="KW-0812">Transmembrane</keyword>
<gene>
    <name evidence="2" type="ORF">TESG_01153</name>
</gene>
<dbReference type="HOGENOM" id="CLU_1705507_0_0_1"/>
<name>F2RQL3_TRIT1</name>
<proteinExistence type="predicted"/>
<organism evidence="2 3">
    <name type="scientific">Trichophyton tonsurans (strain CBS 112818)</name>
    <name type="common">Scalp ringworm fungus</name>
    <dbReference type="NCBI Taxonomy" id="647933"/>
    <lineage>
        <taxon>Eukaryota</taxon>
        <taxon>Fungi</taxon>
        <taxon>Dikarya</taxon>
        <taxon>Ascomycota</taxon>
        <taxon>Pezizomycotina</taxon>
        <taxon>Eurotiomycetes</taxon>
        <taxon>Eurotiomycetidae</taxon>
        <taxon>Onygenales</taxon>
        <taxon>Arthrodermataceae</taxon>
        <taxon>Trichophyton</taxon>
    </lineage>
</organism>
<keyword evidence="1" id="KW-0472">Membrane</keyword>
<evidence type="ECO:0000313" key="3">
    <source>
        <dbReference type="Proteomes" id="UP000009172"/>
    </source>
</evidence>
<feature type="transmembrane region" description="Helical" evidence="1">
    <location>
        <begin position="49"/>
        <end position="69"/>
    </location>
</feature>
<reference evidence="3" key="1">
    <citation type="journal article" date="2012" name="MBio">
        <title>Comparative genome analysis of Trichophyton rubrum and related dermatophytes reveals candidate genes involved in infection.</title>
        <authorList>
            <person name="Martinez D.A."/>
            <person name="Oliver B.G."/>
            <person name="Graeser Y."/>
            <person name="Goldberg J.M."/>
            <person name="Li W."/>
            <person name="Martinez-Rossi N.M."/>
            <person name="Monod M."/>
            <person name="Shelest E."/>
            <person name="Barton R.C."/>
            <person name="Birch E."/>
            <person name="Brakhage A.A."/>
            <person name="Chen Z."/>
            <person name="Gurr S.J."/>
            <person name="Heiman D."/>
            <person name="Heitman J."/>
            <person name="Kosti I."/>
            <person name="Rossi A."/>
            <person name="Saif S."/>
            <person name="Samalova M."/>
            <person name="Saunders C.W."/>
            <person name="Shea T."/>
            <person name="Summerbell R.C."/>
            <person name="Xu J."/>
            <person name="Young S."/>
            <person name="Zeng Q."/>
            <person name="Birren B.W."/>
            <person name="Cuomo C.A."/>
            <person name="White T.C."/>
        </authorList>
    </citation>
    <scope>NUCLEOTIDE SEQUENCE [LARGE SCALE GENOMIC DNA]</scope>
    <source>
        <strain evidence="3">CBS 112818</strain>
    </source>
</reference>
<dbReference type="EMBL" id="GG698480">
    <property type="protein sequence ID" value="EGD93612.1"/>
    <property type="molecule type" value="Genomic_DNA"/>
</dbReference>
<accession>F2RQL3</accession>
<dbReference type="AlphaFoldDB" id="F2RQL3"/>
<dbReference type="Proteomes" id="UP000009172">
    <property type="component" value="Unassembled WGS sequence"/>
</dbReference>
<keyword evidence="1" id="KW-1133">Transmembrane helix</keyword>
<protein>
    <submittedName>
        <fullName evidence="2">Uncharacterized protein</fullName>
    </submittedName>
</protein>
<keyword evidence="3" id="KW-1185">Reference proteome</keyword>